<dbReference type="Proteomes" id="UP000015106">
    <property type="component" value="Chromosome 3"/>
</dbReference>
<reference evidence="1" key="3">
    <citation type="submission" date="2022-06" db="UniProtKB">
        <authorList>
            <consortium name="EnsemblPlants"/>
        </authorList>
    </citation>
    <scope>IDENTIFICATION</scope>
</reference>
<reference evidence="2" key="1">
    <citation type="journal article" date="2013" name="Nature">
        <title>Draft genome of the wheat A-genome progenitor Triticum urartu.</title>
        <authorList>
            <person name="Ling H.Q."/>
            <person name="Zhao S."/>
            <person name="Liu D."/>
            <person name="Wang J."/>
            <person name="Sun H."/>
            <person name="Zhang C."/>
            <person name="Fan H."/>
            <person name="Li D."/>
            <person name="Dong L."/>
            <person name="Tao Y."/>
            <person name="Gao C."/>
            <person name="Wu H."/>
            <person name="Li Y."/>
            <person name="Cui Y."/>
            <person name="Guo X."/>
            <person name="Zheng S."/>
            <person name="Wang B."/>
            <person name="Yu K."/>
            <person name="Liang Q."/>
            <person name="Yang W."/>
            <person name="Lou X."/>
            <person name="Chen J."/>
            <person name="Feng M."/>
            <person name="Jian J."/>
            <person name="Zhang X."/>
            <person name="Luo G."/>
            <person name="Jiang Y."/>
            <person name="Liu J."/>
            <person name="Wang Z."/>
            <person name="Sha Y."/>
            <person name="Zhang B."/>
            <person name="Wu H."/>
            <person name="Tang D."/>
            <person name="Shen Q."/>
            <person name="Xue P."/>
            <person name="Zou S."/>
            <person name="Wang X."/>
            <person name="Liu X."/>
            <person name="Wang F."/>
            <person name="Yang Y."/>
            <person name="An X."/>
            <person name="Dong Z."/>
            <person name="Zhang K."/>
            <person name="Zhang X."/>
            <person name="Luo M.C."/>
            <person name="Dvorak J."/>
            <person name="Tong Y."/>
            <person name="Wang J."/>
            <person name="Yang H."/>
            <person name="Li Z."/>
            <person name="Wang D."/>
            <person name="Zhang A."/>
            <person name="Wang J."/>
        </authorList>
    </citation>
    <scope>NUCLEOTIDE SEQUENCE</scope>
    <source>
        <strain evidence="2">cv. G1812</strain>
    </source>
</reference>
<reference evidence="1" key="2">
    <citation type="submission" date="2018-03" db="EMBL/GenBank/DDBJ databases">
        <title>The Triticum urartu genome reveals the dynamic nature of wheat genome evolution.</title>
        <authorList>
            <person name="Ling H."/>
            <person name="Ma B."/>
            <person name="Shi X."/>
            <person name="Liu H."/>
            <person name="Dong L."/>
            <person name="Sun H."/>
            <person name="Cao Y."/>
            <person name="Gao Q."/>
            <person name="Zheng S."/>
            <person name="Li Y."/>
            <person name="Yu Y."/>
            <person name="Du H."/>
            <person name="Qi M."/>
            <person name="Li Y."/>
            <person name="Yu H."/>
            <person name="Cui Y."/>
            <person name="Wang N."/>
            <person name="Chen C."/>
            <person name="Wu H."/>
            <person name="Zhao Y."/>
            <person name="Zhang J."/>
            <person name="Li Y."/>
            <person name="Zhou W."/>
            <person name="Zhang B."/>
            <person name="Hu W."/>
            <person name="Eijk M."/>
            <person name="Tang J."/>
            <person name="Witsenboer H."/>
            <person name="Zhao S."/>
            <person name="Li Z."/>
            <person name="Zhang A."/>
            <person name="Wang D."/>
            <person name="Liang C."/>
        </authorList>
    </citation>
    <scope>NUCLEOTIDE SEQUENCE [LARGE SCALE GENOMIC DNA]</scope>
    <source>
        <strain evidence="1">cv. G1812</strain>
    </source>
</reference>
<keyword evidence="2" id="KW-1185">Reference proteome</keyword>
<sequence length="90" mass="9768">MVNGYKNSLLTSTTVLNLRQGKGELGFYVAAAAVLIDLRCPCLLTPRFLICSGCVYPRAAHHSLVGPSGSSHRALGFHIVRTSSWLGRWP</sequence>
<dbReference type="EnsemblPlants" id="TuG1812G0300000291.01.T01">
    <property type="protein sequence ID" value="TuG1812G0300000291.01.T01.cds272652"/>
    <property type="gene ID" value="TuG1812G0300000291.01"/>
</dbReference>
<proteinExistence type="predicted"/>
<accession>A0A8R7PNB3</accession>
<name>A0A8R7PNB3_TRIUA</name>
<dbReference type="AlphaFoldDB" id="A0A8R7PNB3"/>
<organism evidence="1 2">
    <name type="scientific">Triticum urartu</name>
    <name type="common">Red wild einkorn</name>
    <name type="synonym">Crithodium urartu</name>
    <dbReference type="NCBI Taxonomy" id="4572"/>
    <lineage>
        <taxon>Eukaryota</taxon>
        <taxon>Viridiplantae</taxon>
        <taxon>Streptophyta</taxon>
        <taxon>Embryophyta</taxon>
        <taxon>Tracheophyta</taxon>
        <taxon>Spermatophyta</taxon>
        <taxon>Magnoliopsida</taxon>
        <taxon>Liliopsida</taxon>
        <taxon>Poales</taxon>
        <taxon>Poaceae</taxon>
        <taxon>BOP clade</taxon>
        <taxon>Pooideae</taxon>
        <taxon>Triticodae</taxon>
        <taxon>Triticeae</taxon>
        <taxon>Triticinae</taxon>
        <taxon>Triticum</taxon>
    </lineage>
</organism>
<protein>
    <submittedName>
        <fullName evidence="1">Uncharacterized protein</fullName>
    </submittedName>
</protein>
<evidence type="ECO:0000313" key="2">
    <source>
        <dbReference type="Proteomes" id="UP000015106"/>
    </source>
</evidence>
<dbReference type="Gramene" id="TuG1812G0300000291.01.T01">
    <property type="protein sequence ID" value="TuG1812G0300000291.01.T01.cds272652"/>
    <property type="gene ID" value="TuG1812G0300000291.01"/>
</dbReference>
<evidence type="ECO:0000313" key="1">
    <source>
        <dbReference type="EnsemblPlants" id="TuG1812G0300000291.01.T01.cds272652"/>
    </source>
</evidence>